<organism evidence="10">
    <name type="scientific">Klebsiella pneumoniae</name>
    <dbReference type="NCBI Taxonomy" id="573"/>
    <lineage>
        <taxon>Bacteria</taxon>
        <taxon>Pseudomonadati</taxon>
        <taxon>Pseudomonadota</taxon>
        <taxon>Gammaproteobacteria</taxon>
        <taxon>Enterobacterales</taxon>
        <taxon>Enterobacteriaceae</taxon>
        <taxon>Klebsiella/Raoultella group</taxon>
        <taxon>Klebsiella</taxon>
        <taxon>Klebsiella pneumoniae complex</taxon>
    </lineage>
</organism>
<dbReference type="Pfam" id="PF01070">
    <property type="entry name" value="FMN_dh"/>
    <property type="match status" value="1"/>
</dbReference>
<feature type="binding site" evidence="7">
    <location>
        <begin position="128"/>
        <end position="130"/>
    </location>
    <ligand>
        <name>FMN</name>
        <dbReference type="ChEBI" id="CHEBI:58210"/>
    </ligand>
</feature>
<dbReference type="PROSITE" id="PS51318">
    <property type="entry name" value="TAT"/>
    <property type="match status" value="1"/>
</dbReference>
<evidence type="ECO:0000256" key="3">
    <source>
        <dbReference type="ARBA" id="ARBA00022643"/>
    </source>
</evidence>
<feature type="binding site" evidence="7">
    <location>
        <position position="206"/>
    </location>
    <ligand>
        <name>FMN</name>
        <dbReference type="ChEBI" id="CHEBI:58210"/>
    </ligand>
</feature>
<evidence type="ECO:0000259" key="9">
    <source>
        <dbReference type="PROSITE" id="PS51349"/>
    </source>
</evidence>
<dbReference type="PANTHER" id="PTHR10578:SF107">
    <property type="entry name" value="2-HYDROXYACID OXIDASE 1"/>
    <property type="match status" value="1"/>
</dbReference>
<dbReference type="PROSITE" id="PS51349">
    <property type="entry name" value="FMN_HYDROXY_ACID_DH_2"/>
    <property type="match status" value="1"/>
</dbReference>
<protein>
    <submittedName>
        <fullName evidence="10">4-hydroxymandelate oxidase</fullName>
        <ecNumber evidence="10">1.1.3.46</ecNumber>
    </submittedName>
</protein>
<gene>
    <name evidence="10" type="primary">hmo</name>
    <name evidence="10" type="ORF">HGCKNKHA_04958</name>
</gene>
<feature type="binding site" evidence="7">
    <location>
        <position position="270"/>
    </location>
    <ligand>
        <name>FMN</name>
        <dbReference type="ChEBI" id="CHEBI:58210"/>
    </ligand>
</feature>
<keyword evidence="8" id="KW-0732">Signal</keyword>
<evidence type="ECO:0000256" key="4">
    <source>
        <dbReference type="ARBA" id="ARBA00023002"/>
    </source>
</evidence>
<feature type="binding site" evidence="7">
    <location>
        <position position="297"/>
    </location>
    <ligand>
        <name>glyoxylate</name>
        <dbReference type="ChEBI" id="CHEBI:36655"/>
    </ligand>
</feature>
<dbReference type="InterPro" id="IPR008259">
    <property type="entry name" value="FMN_hydac_DH_AS"/>
</dbReference>
<keyword evidence="10" id="KW-0614">Plasmid</keyword>
<dbReference type="SMART" id="SM01240">
    <property type="entry name" value="IMPDH"/>
    <property type="match status" value="1"/>
</dbReference>
<evidence type="ECO:0000313" key="10">
    <source>
        <dbReference type="EMBL" id="QTK28709.1"/>
    </source>
</evidence>
<evidence type="ECO:0000256" key="1">
    <source>
        <dbReference type="ARBA" id="ARBA00001917"/>
    </source>
</evidence>
<keyword evidence="4 10" id="KW-0560">Oxidoreductase</keyword>
<keyword evidence="2 7" id="KW-0285">Flavoprotein</keyword>
<name>A0A8A6WNF6_KLEPN</name>
<feature type="binding site" evidence="7">
    <location>
        <position position="73"/>
    </location>
    <ligand>
        <name>glyoxylate</name>
        <dbReference type="ChEBI" id="CHEBI:36655"/>
    </ligand>
</feature>
<evidence type="ECO:0000256" key="7">
    <source>
        <dbReference type="PIRSR" id="PIRSR000138-2"/>
    </source>
</evidence>
<dbReference type="PIRSF" id="PIRSF000138">
    <property type="entry name" value="Al-hdrx_acd_dh"/>
    <property type="match status" value="1"/>
</dbReference>
<evidence type="ECO:0000256" key="5">
    <source>
        <dbReference type="ARBA" id="ARBA00024042"/>
    </source>
</evidence>
<dbReference type="GO" id="GO:0010181">
    <property type="term" value="F:FMN binding"/>
    <property type="evidence" value="ECO:0007669"/>
    <property type="project" value="InterPro"/>
</dbReference>
<proteinExistence type="inferred from homology"/>
<feature type="binding site" evidence="7">
    <location>
        <position position="294"/>
    </location>
    <ligand>
        <name>glyoxylate</name>
        <dbReference type="ChEBI" id="CHEBI:36655"/>
    </ligand>
</feature>
<feature type="chain" id="PRO_5032673214" evidence="8">
    <location>
        <begin position="28"/>
        <end position="396"/>
    </location>
</feature>
<evidence type="ECO:0000256" key="8">
    <source>
        <dbReference type="SAM" id="SignalP"/>
    </source>
</evidence>
<dbReference type="InterPro" id="IPR006311">
    <property type="entry name" value="TAT_signal"/>
</dbReference>
<feature type="binding site" evidence="7">
    <location>
        <position position="180"/>
    </location>
    <ligand>
        <name>glyoxylate</name>
        <dbReference type="ChEBI" id="CHEBI:36655"/>
    </ligand>
</feature>
<dbReference type="InterPro" id="IPR037396">
    <property type="entry name" value="FMN_HAD"/>
</dbReference>
<feature type="binding site" evidence="7">
    <location>
        <position position="292"/>
    </location>
    <ligand>
        <name>FMN</name>
        <dbReference type="ChEBI" id="CHEBI:58210"/>
    </ligand>
</feature>
<feature type="binding site" evidence="7">
    <location>
        <begin position="325"/>
        <end position="329"/>
    </location>
    <ligand>
        <name>FMN</name>
        <dbReference type="ChEBI" id="CHEBI:58210"/>
    </ligand>
</feature>
<dbReference type="InterPro" id="IPR012133">
    <property type="entry name" value="Alpha-hydoxy_acid_DH_FMN"/>
</dbReference>
<feature type="active site" description="Proton acceptor" evidence="6">
    <location>
        <position position="294"/>
    </location>
</feature>
<dbReference type="SUPFAM" id="SSF51395">
    <property type="entry name" value="FMN-linked oxidoreductases"/>
    <property type="match status" value="1"/>
</dbReference>
<evidence type="ECO:0000256" key="6">
    <source>
        <dbReference type="PIRSR" id="PIRSR000138-1"/>
    </source>
</evidence>
<feature type="domain" description="FMN hydroxy acid dehydrogenase" evidence="9">
    <location>
        <begin position="47"/>
        <end position="396"/>
    </location>
</feature>
<dbReference type="GO" id="GO:0016491">
    <property type="term" value="F:oxidoreductase activity"/>
    <property type="evidence" value="ECO:0007669"/>
    <property type="project" value="UniProtKB-KW"/>
</dbReference>
<feature type="binding site" evidence="7">
    <location>
        <position position="178"/>
    </location>
    <ligand>
        <name>FMN</name>
        <dbReference type="ChEBI" id="CHEBI:58210"/>
    </ligand>
</feature>
<feature type="signal peptide" evidence="8">
    <location>
        <begin position="1"/>
        <end position="27"/>
    </location>
</feature>
<comment type="cofactor">
    <cofactor evidence="1">
        <name>FMN</name>
        <dbReference type="ChEBI" id="CHEBI:58210"/>
    </cofactor>
</comment>
<dbReference type="AlphaFoldDB" id="A0A8A6WNF6"/>
<dbReference type="EC" id="1.1.3.46" evidence="10"/>
<dbReference type="Gene3D" id="3.20.20.70">
    <property type="entry name" value="Aldolase class I"/>
    <property type="match status" value="1"/>
</dbReference>
<evidence type="ECO:0000256" key="2">
    <source>
        <dbReference type="ARBA" id="ARBA00022630"/>
    </source>
</evidence>
<dbReference type="InterPro" id="IPR013785">
    <property type="entry name" value="Aldolase_TIM"/>
</dbReference>
<dbReference type="PROSITE" id="PS00557">
    <property type="entry name" value="FMN_HYDROXY_ACID_DH_1"/>
    <property type="match status" value="1"/>
</dbReference>
<dbReference type="InterPro" id="IPR000262">
    <property type="entry name" value="FMN-dep_DH"/>
</dbReference>
<geneLocation type="plasmid" evidence="10">
    <name>pBSI138_vf_res</name>
</geneLocation>
<dbReference type="PANTHER" id="PTHR10578">
    <property type="entry name" value="S -2-HYDROXY-ACID OXIDASE-RELATED"/>
    <property type="match status" value="1"/>
</dbReference>
<feature type="binding site" evidence="7">
    <location>
        <begin position="348"/>
        <end position="349"/>
    </location>
    <ligand>
        <name>FMN</name>
        <dbReference type="ChEBI" id="CHEBI:58210"/>
    </ligand>
</feature>
<reference evidence="10" key="1">
    <citation type="submission" date="2020-03" db="EMBL/GenBank/DDBJ databases">
        <title>Integrating genomics with epidemiology reveals associations of carbapenem resistance with outcomes of bloodstream infections caused by Enterobacteriaceae in China.</title>
        <authorList>
            <person name="Yang Y."/>
            <person name="Yang Y."/>
            <person name="Tian G."/>
        </authorList>
    </citation>
    <scope>NUCLEOTIDE SEQUENCE</scope>
    <source>
        <strain evidence="10">BSI138</strain>
        <plasmid evidence="10">pBSI138_vf_res</plasmid>
    </source>
</reference>
<dbReference type="EMBL" id="MT269851">
    <property type="protein sequence ID" value="QTK28709.1"/>
    <property type="molecule type" value="Genomic_DNA"/>
</dbReference>
<feature type="binding site" evidence="7">
    <location>
        <position position="157"/>
    </location>
    <ligand>
        <name>FMN</name>
        <dbReference type="ChEBI" id="CHEBI:58210"/>
    </ligand>
</feature>
<accession>A0A8A6WNF6</accession>
<comment type="similarity">
    <text evidence="5">Belongs to the FMN-dependent alpha-hydroxy acid dehydrogenase family.</text>
</comment>
<keyword evidence="3 7" id="KW-0288">FMN</keyword>
<sequence length="396" mass="41944">MLLSRRIFIQNAALGLSAATLSAASVAAPPQLPTPHTTLKQKTVIPHDLIKIISLDGLEKKAKSVMSEAAYAYIAHGAGDEWTYHENRRAFNDYPLLPHRLSGVAADKIDIQVELLGHKLPHPLLIAPMGAHMFVHPEGEVIAAAGAENSGALYESSGASNRPLEDIAKANKGAKWFQLYFNADTGVTKSLLERAKAAGYSAIIITADALGPGMSDAFLRMESPFPAGATFGNHDPRYGGKGDFFNQKVELTPADIEFVKKITGLPVILKGILRGDDAETAIQAGADAIQVSNHGGRQIDGVPAAISQLQEVASRVGHKVPIIFDSGIRRGIDIVRALSLGATAVAIGRPILYGIAVAGSNGVASVIEHLKMELKSAMLLTGAVTLKDLSSKFVKF</sequence>